<evidence type="ECO:0000256" key="3">
    <source>
        <dbReference type="ARBA" id="ARBA00022475"/>
    </source>
</evidence>
<accession>A0A1H9H7P7</accession>
<dbReference type="RefSeq" id="WP_090064287.1">
    <property type="nucleotide sequence ID" value="NZ_FOFT01000002.1"/>
</dbReference>
<dbReference type="OrthoDB" id="4328740at2"/>
<dbReference type="Proteomes" id="UP000199028">
    <property type="component" value="Unassembled WGS sequence"/>
</dbReference>
<dbReference type="GO" id="GO:0006417">
    <property type="term" value="P:regulation of translation"/>
    <property type="evidence" value="ECO:0007669"/>
    <property type="project" value="TreeGrafter"/>
</dbReference>
<dbReference type="Gene3D" id="1.10.10.1320">
    <property type="entry name" value="Anti-sigma factor, zinc-finger domain"/>
    <property type="match status" value="1"/>
</dbReference>
<organism evidence="12 13">
    <name type="scientific">Lentzea flaviverrucosa</name>
    <dbReference type="NCBI Taxonomy" id="200379"/>
    <lineage>
        <taxon>Bacteria</taxon>
        <taxon>Bacillati</taxon>
        <taxon>Actinomycetota</taxon>
        <taxon>Actinomycetes</taxon>
        <taxon>Pseudonocardiales</taxon>
        <taxon>Pseudonocardiaceae</taxon>
        <taxon>Lentzea</taxon>
    </lineage>
</organism>
<keyword evidence="5" id="KW-1133">Transmembrane helix</keyword>
<dbReference type="AlphaFoldDB" id="A0A1H9H7P7"/>
<dbReference type="GO" id="GO:0016989">
    <property type="term" value="F:sigma factor antagonist activity"/>
    <property type="evidence" value="ECO:0007669"/>
    <property type="project" value="TreeGrafter"/>
</dbReference>
<evidence type="ECO:0000256" key="8">
    <source>
        <dbReference type="ARBA" id="ARBA00023163"/>
    </source>
</evidence>
<gene>
    <name evidence="12" type="ORF">SAMN05216195_102790</name>
</gene>
<feature type="domain" description="Anti-sigma K factor RskA C-terminal" evidence="11">
    <location>
        <begin position="91"/>
        <end position="208"/>
    </location>
</feature>
<dbReference type="PANTHER" id="PTHR37461">
    <property type="entry name" value="ANTI-SIGMA-K FACTOR RSKA"/>
    <property type="match status" value="1"/>
</dbReference>
<evidence type="ECO:0000313" key="13">
    <source>
        <dbReference type="Proteomes" id="UP000199028"/>
    </source>
</evidence>
<evidence type="ECO:0000313" key="12">
    <source>
        <dbReference type="EMBL" id="SEQ58355.1"/>
    </source>
</evidence>
<keyword evidence="6" id="KW-0805">Transcription regulation</keyword>
<sequence length="225" mass="23838">MAHADPDLLTLLALGEPVPDESVEDHLRTCATCRSELAALREVAGIGRETRVERDLPMPSEDVWSRIAAETGQDTSSVVPLRPRRWRAFLAVAAAAAVIGAAGAIAVDRVTTAPVAAEQVLARVDLARLAAAPGSARGSARVVRTDGRTVLRVSVDGMPAPDGLYQVWLFDGAATMIPLGVLTNGQADMPVPDTVDLNTYRVVDVSAQRWGQQEHGTSMLQGQLS</sequence>
<dbReference type="Pfam" id="PF10099">
    <property type="entry name" value="RskA_C"/>
    <property type="match status" value="1"/>
</dbReference>
<dbReference type="PANTHER" id="PTHR37461:SF1">
    <property type="entry name" value="ANTI-SIGMA-K FACTOR RSKA"/>
    <property type="match status" value="1"/>
</dbReference>
<keyword evidence="3" id="KW-1003">Cell membrane</keyword>
<evidence type="ECO:0000256" key="7">
    <source>
        <dbReference type="ARBA" id="ARBA00023136"/>
    </source>
</evidence>
<dbReference type="EMBL" id="FOFT01000002">
    <property type="protein sequence ID" value="SEQ58355.1"/>
    <property type="molecule type" value="Genomic_DNA"/>
</dbReference>
<proteinExistence type="predicted"/>
<evidence type="ECO:0000256" key="2">
    <source>
        <dbReference type="ARBA" id="ARBA00004236"/>
    </source>
</evidence>
<evidence type="ECO:0000256" key="9">
    <source>
        <dbReference type="ARBA" id="ARBA00029829"/>
    </source>
</evidence>
<evidence type="ECO:0000256" key="10">
    <source>
        <dbReference type="ARBA" id="ARBA00030803"/>
    </source>
</evidence>
<keyword evidence="13" id="KW-1185">Reference proteome</keyword>
<evidence type="ECO:0000256" key="6">
    <source>
        <dbReference type="ARBA" id="ARBA00023015"/>
    </source>
</evidence>
<dbReference type="InterPro" id="IPR041916">
    <property type="entry name" value="Anti_sigma_zinc_sf"/>
</dbReference>
<keyword evidence="8" id="KW-0804">Transcription</keyword>
<keyword evidence="7" id="KW-0472">Membrane</keyword>
<keyword evidence="4" id="KW-0812">Transmembrane</keyword>
<dbReference type="InterPro" id="IPR018764">
    <property type="entry name" value="RskA_C"/>
</dbReference>
<reference evidence="13" key="1">
    <citation type="submission" date="2016-10" db="EMBL/GenBank/DDBJ databases">
        <authorList>
            <person name="Varghese N."/>
            <person name="Submissions S."/>
        </authorList>
    </citation>
    <scope>NUCLEOTIDE SEQUENCE [LARGE SCALE GENOMIC DNA]</scope>
    <source>
        <strain evidence="13">CGMCC 4.578</strain>
    </source>
</reference>
<evidence type="ECO:0000256" key="5">
    <source>
        <dbReference type="ARBA" id="ARBA00022989"/>
    </source>
</evidence>
<dbReference type="InterPro" id="IPR051474">
    <property type="entry name" value="Anti-sigma-K/W_factor"/>
</dbReference>
<evidence type="ECO:0000256" key="4">
    <source>
        <dbReference type="ARBA" id="ARBA00022692"/>
    </source>
</evidence>
<comment type="subcellular location">
    <subcellularLocation>
        <location evidence="2">Cell membrane</location>
    </subcellularLocation>
    <subcellularLocation>
        <location evidence="1">Membrane</location>
        <topology evidence="1">Single-pass membrane protein</topology>
    </subcellularLocation>
</comment>
<evidence type="ECO:0000259" key="11">
    <source>
        <dbReference type="Pfam" id="PF10099"/>
    </source>
</evidence>
<dbReference type="GO" id="GO:0005886">
    <property type="term" value="C:plasma membrane"/>
    <property type="evidence" value="ECO:0007669"/>
    <property type="project" value="UniProtKB-SubCell"/>
</dbReference>
<protein>
    <recommendedName>
        <fullName evidence="10">Regulator of SigK</fullName>
    </recommendedName>
    <alternativeName>
        <fullName evidence="9">Sigma-K anti-sigma factor RskA</fullName>
    </alternativeName>
</protein>
<evidence type="ECO:0000256" key="1">
    <source>
        <dbReference type="ARBA" id="ARBA00004167"/>
    </source>
</evidence>
<name>A0A1H9H7P7_9PSEU</name>